<keyword evidence="7 9" id="KW-0573">Peptidoglycan synthesis</keyword>
<evidence type="ECO:0000256" key="10">
    <source>
        <dbReference type="SAM" id="SignalP"/>
    </source>
</evidence>
<feature type="active site" description="Proton donor/acceptor" evidence="9">
    <location>
        <position position="176"/>
    </location>
</feature>
<keyword evidence="4" id="KW-0808">Transferase</keyword>
<dbReference type="EMBL" id="JAOWKW010000012">
    <property type="protein sequence ID" value="MCV2879949.1"/>
    <property type="molecule type" value="Genomic_DNA"/>
</dbReference>
<feature type="domain" description="L,D-TPase catalytic" evidence="11">
    <location>
        <begin position="79"/>
        <end position="216"/>
    </location>
</feature>
<evidence type="ECO:0000256" key="3">
    <source>
        <dbReference type="ARBA" id="ARBA00022676"/>
    </source>
</evidence>
<evidence type="ECO:0000256" key="4">
    <source>
        <dbReference type="ARBA" id="ARBA00022679"/>
    </source>
</evidence>
<keyword evidence="3" id="KW-0328">Glycosyltransferase</keyword>
<evidence type="ECO:0000256" key="2">
    <source>
        <dbReference type="ARBA" id="ARBA00005992"/>
    </source>
</evidence>
<dbReference type="PROSITE" id="PS52029">
    <property type="entry name" value="LD_TPASE"/>
    <property type="match status" value="1"/>
</dbReference>
<comment type="pathway">
    <text evidence="1 9">Cell wall biogenesis; peptidoglycan biosynthesis.</text>
</comment>
<evidence type="ECO:0000259" key="11">
    <source>
        <dbReference type="PROSITE" id="PS52029"/>
    </source>
</evidence>
<reference evidence="12 13" key="1">
    <citation type="submission" date="2022-10" db="EMBL/GenBank/DDBJ databases">
        <title>Sinirhodobacter sp. nov., isolated from ocean surface sediments.</title>
        <authorList>
            <person name="He W."/>
            <person name="Wang L."/>
            <person name="Zhang D.-F."/>
        </authorList>
    </citation>
    <scope>NUCLEOTIDE SEQUENCE [LARGE SCALE GENOMIC DNA]</scope>
    <source>
        <strain evidence="12 13">WL0115</strain>
    </source>
</reference>
<evidence type="ECO:0000256" key="9">
    <source>
        <dbReference type="PROSITE-ProRule" id="PRU01373"/>
    </source>
</evidence>
<dbReference type="Pfam" id="PF03734">
    <property type="entry name" value="YkuD"/>
    <property type="match status" value="1"/>
</dbReference>
<evidence type="ECO:0000313" key="13">
    <source>
        <dbReference type="Proteomes" id="UP001526166"/>
    </source>
</evidence>
<dbReference type="InterPro" id="IPR038063">
    <property type="entry name" value="Transpep_catalytic_dom"/>
</dbReference>
<dbReference type="InterPro" id="IPR005490">
    <property type="entry name" value="LD_TPept_cat_dom"/>
</dbReference>
<dbReference type="PROSITE" id="PS51257">
    <property type="entry name" value="PROKAR_LIPOPROTEIN"/>
    <property type="match status" value="1"/>
</dbReference>
<evidence type="ECO:0000256" key="7">
    <source>
        <dbReference type="ARBA" id="ARBA00022984"/>
    </source>
</evidence>
<comment type="caution">
    <text evidence="12">The sequence shown here is derived from an EMBL/GenBank/DDBJ whole genome shotgun (WGS) entry which is preliminary data.</text>
</comment>
<dbReference type="CDD" id="cd16913">
    <property type="entry name" value="YkuD_like"/>
    <property type="match status" value="1"/>
</dbReference>
<dbReference type="Gene3D" id="2.40.440.10">
    <property type="entry name" value="L,D-transpeptidase catalytic domain-like"/>
    <property type="match status" value="1"/>
</dbReference>
<name>A0ABT3A1S3_9RHOB</name>
<gene>
    <name evidence="12" type="ORF">OE699_13945</name>
</gene>
<keyword evidence="8 9" id="KW-0961">Cell wall biogenesis/degradation</keyword>
<feature type="chain" id="PRO_5046349946" evidence="10">
    <location>
        <begin position="23"/>
        <end position="305"/>
    </location>
</feature>
<organism evidence="12 13">
    <name type="scientific">Sedimentimonas flavescens</name>
    <dbReference type="NCBI Taxonomy" id="2851012"/>
    <lineage>
        <taxon>Bacteria</taxon>
        <taxon>Pseudomonadati</taxon>
        <taxon>Pseudomonadota</taxon>
        <taxon>Alphaproteobacteria</taxon>
        <taxon>Rhodobacterales</taxon>
        <taxon>Rhodobacter group</taxon>
        <taxon>Sedimentimonas</taxon>
    </lineage>
</organism>
<accession>A0ABT3A1S3</accession>
<protein>
    <submittedName>
        <fullName evidence="12">L,D-transpeptidase</fullName>
    </submittedName>
</protein>
<proteinExistence type="inferred from homology"/>
<dbReference type="InterPro" id="IPR050979">
    <property type="entry name" value="LD-transpeptidase"/>
</dbReference>
<dbReference type="SUPFAM" id="SSF141523">
    <property type="entry name" value="L,D-transpeptidase catalytic domain-like"/>
    <property type="match status" value="1"/>
</dbReference>
<keyword evidence="10" id="KW-0732">Signal</keyword>
<dbReference type="Proteomes" id="UP001526166">
    <property type="component" value="Unassembled WGS sequence"/>
</dbReference>
<keyword evidence="6 9" id="KW-0133">Cell shape</keyword>
<evidence type="ECO:0000256" key="5">
    <source>
        <dbReference type="ARBA" id="ARBA00022801"/>
    </source>
</evidence>
<evidence type="ECO:0000256" key="8">
    <source>
        <dbReference type="ARBA" id="ARBA00023316"/>
    </source>
</evidence>
<feature type="signal peptide" evidence="10">
    <location>
        <begin position="1"/>
        <end position="22"/>
    </location>
</feature>
<feature type="active site" description="Nucleophile" evidence="9">
    <location>
        <position position="192"/>
    </location>
</feature>
<dbReference type="RefSeq" id="WP_263848376.1">
    <property type="nucleotide sequence ID" value="NZ_JAOWKW010000012.1"/>
</dbReference>
<dbReference type="PANTHER" id="PTHR30582">
    <property type="entry name" value="L,D-TRANSPEPTIDASE"/>
    <property type="match status" value="1"/>
</dbReference>
<comment type="similarity">
    <text evidence="2">Belongs to the YkuD family.</text>
</comment>
<evidence type="ECO:0000256" key="6">
    <source>
        <dbReference type="ARBA" id="ARBA00022960"/>
    </source>
</evidence>
<keyword evidence="13" id="KW-1185">Reference proteome</keyword>
<evidence type="ECO:0000313" key="12">
    <source>
        <dbReference type="EMBL" id="MCV2879949.1"/>
    </source>
</evidence>
<dbReference type="PANTHER" id="PTHR30582:SF24">
    <property type="entry name" value="L,D-TRANSPEPTIDASE ERFK_SRFK-RELATED"/>
    <property type="match status" value="1"/>
</dbReference>
<sequence>MIRSFARSLRPLALLMAVVGLAACGAPNTSGTTLSSAGVPPEYRARQDGERVIPAVNPAYLNERNRRRWVAYNGPEEPGTFVVDPFARLLYHVVEPGKAMRFGIAVGKEGRGFRGDAVIRRKEEYPSWTPTKNMIRQDPEIYGPLAGGLPGGLDNPLGARALYLYRGGRDTMYRIHGTMDPSSIGKATSAGCIRLFNQDIIDMYDEMELGTKVRVRSYEESLEMEGPMVELHSGYLVSASDTAAIAADQAAWEAGLIVDPALAEAQAHAAAAAAAEAQASGVEAEPYLLTLSSIDARERELQGLD</sequence>
<keyword evidence="5" id="KW-0378">Hydrolase</keyword>
<evidence type="ECO:0000256" key="1">
    <source>
        <dbReference type="ARBA" id="ARBA00004752"/>
    </source>
</evidence>